<protein>
    <submittedName>
        <fullName evidence="1">Uncharacterized protein</fullName>
    </submittedName>
</protein>
<gene>
    <name evidence="1" type="ORF">Zm00014a_017498</name>
</gene>
<comment type="caution">
    <text evidence="1">The sequence shown here is derived from an EMBL/GenBank/DDBJ whole genome shotgun (WGS) entry which is preliminary data.</text>
</comment>
<name>A0A3L6D846_MAIZE</name>
<accession>A0A3L6D846</accession>
<proteinExistence type="predicted"/>
<dbReference type="EMBL" id="NCVQ01000010">
    <property type="protein sequence ID" value="PWZ04766.1"/>
    <property type="molecule type" value="Genomic_DNA"/>
</dbReference>
<organism evidence="1">
    <name type="scientific">Zea mays</name>
    <name type="common">Maize</name>
    <dbReference type="NCBI Taxonomy" id="4577"/>
    <lineage>
        <taxon>Eukaryota</taxon>
        <taxon>Viridiplantae</taxon>
        <taxon>Streptophyta</taxon>
        <taxon>Embryophyta</taxon>
        <taxon>Tracheophyta</taxon>
        <taxon>Spermatophyta</taxon>
        <taxon>Magnoliopsida</taxon>
        <taxon>Liliopsida</taxon>
        <taxon>Poales</taxon>
        <taxon>Poaceae</taxon>
        <taxon>PACMAD clade</taxon>
        <taxon>Panicoideae</taxon>
        <taxon>Andropogonodae</taxon>
        <taxon>Andropogoneae</taxon>
        <taxon>Tripsacinae</taxon>
        <taxon>Zea</taxon>
    </lineage>
</organism>
<evidence type="ECO:0000313" key="1">
    <source>
        <dbReference type="EMBL" id="PWZ04766.1"/>
    </source>
</evidence>
<sequence length="66" mass="7767">MVFNCAKANTFMQVIFRATYWARSWSLLLRDEDARTDLNRACRLLESVVMEVFAKFGWKFSNRIAA</sequence>
<dbReference type="AlphaFoldDB" id="A0A3L6D846"/>
<dbReference type="Proteomes" id="UP000251960">
    <property type="component" value="Chromosome 9"/>
</dbReference>
<reference evidence="1" key="1">
    <citation type="journal article" date="2018" name="Nat. Genet.">
        <title>Extensive intraspecific gene order and gene structural variations between Mo17 and other maize genomes.</title>
        <authorList>
            <person name="Sun S."/>
            <person name="Zhou Y."/>
            <person name="Chen J."/>
            <person name="Shi J."/>
            <person name="Zhao H."/>
            <person name="Zhao H."/>
            <person name="Song W."/>
            <person name="Zhang M."/>
            <person name="Cui Y."/>
            <person name="Dong X."/>
            <person name="Liu H."/>
            <person name="Ma X."/>
            <person name="Jiao Y."/>
            <person name="Wang B."/>
            <person name="Wei X."/>
            <person name="Stein J.C."/>
            <person name="Glaubitz J.C."/>
            <person name="Lu F."/>
            <person name="Yu G."/>
            <person name="Liang C."/>
            <person name="Fengler K."/>
            <person name="Li B."/>
            <person name="Rafalski A."/>
            <person name="Schnable P.S."/>
            <person name="Ware D.H."/>
            <person name="Buckler E.S."/>
            <person name="Lai J."/>
        </authorList>
    </citation>
    <scope>NUCLEOTIDE SEQUENCE [LARGE SCALE GENOMIC DNA]</scope>
    <source>
        <tissue evidence="1">Seedling</tissue>
    </source>
</reference>